<protein>
    <submittedName>
        <fullName evidence="4">Uncharacterized protein</fullName>
    </submittedName>
</protein>
<accession>A0A1X6Z4Y5</accession>
<dbReference type="RefSeq" id="WP_085896035.1">
    <property type="nucleotide sequence ID" value="NZ_FWFY01000004.1"/>
</dbReference>
<gene>
    <name evidence="3" type="ORF">CLV79_104268</name>
    <name evidence="4" type="ORF">LOS8367_01684</name>
</gene>
<proteinExistence type="predicted"/>
<dbReference type="AlphaFoldDB" id="A0A1X6Z4Y5"/>
<keyword evidence="2" id="KW-0732">Signal</keyword>
<dbReference type="EMBL" id="PYGB01000004">
    <property type="protein sequence ID" value="PSK86833.1"/>
    <property type="molecule type" value="Genomic_DNA"/>
</dbReference>
<organism evidence="4 5">
    <name type="scientific">Limimaricola soesokkakensis</name>
    <dbReference type="NCBI Taxonomy" id="1343159"/>
    <lineage>
        <taxon>Bacteria</taxon>
        <taxon>Pseudomonadati</taxon>
        <taxon>Pseudomonadota</taxon>
        <taxon>Alphaproteobacteria</taxon>
        <taxon>Rhodobacterales</taxon>
        <taxon>Paracoccaceae</taxon>
        <taxon>Limimaricola</taxon>
    </lineage>
</organism>
<evidence type="ECO:0000313" key="4">
    <source>
        <dbReference type="EMBL" id="SLN40884.1"/>
    </source>
</evidence>
<feature type="signal peptide" evidence="2">
    <location>
        <begin position="1"/>
        <end position="21"/>
    </location>
</feature>
<evidence type="ECO:0000313" key="5">
    <source>
        <dbReference type="Proteomes" id="UP000193495"/>
    </source>
</evidence>
<evidence type="ECO:0000313" key="6">
    <source>
        <dbReference type="Proteomes" id="UP000240624"/>
    </source>
</evidence>
<reference evidence="4 5" key="1">
    <citation type="submission" date="2017-03" db="EMBL/GenBank/DDBJ databases">
        <authorList>
            <person name="Afonso C.L."/>
            <person name="Miller P.J."/>
            <person name="Scott M.A."/>
            <person name="Spackman E."/>
            <person name="Goraichik I."/>
            <person name="Dimitrov K.M."/>
            <person name="Suarez D.L."/>
            <person name="Swayne D.E."/>
        </authorList>
    </citation>
    <scope>NUCLEOTIDE SEQUENCE [LARGE SCALE GENOMIC DNA]</scope>
    <source>
        <strain evidence="4 5">CECT 8367</strain>
    </source>
</reference>
<feature type="region of interest" description="Disordered" evidence="1">
    <location>
        <begin position="102"/>
        <end position="213"/>
    </location>
</feature>
<dbReference type="Proteomes" id="UP000240624">
    <property type="component" value="Unassembled WGS sequence"/>
</dbReference>
<feature type="chain" id="PRO_5044568209" evidence="2">
    <location>
        <begin position="22"/>
        <end position="213"/>
    </location>
</feature>
<evidence type="ECO:0000256" key="1">
    <source>
        <dbReference type="SAM" id="MobiDB-lite"/>
    </source>
</evidence>
<dbReference type="Proteomes" id="UP000193495">
    <property type="component" value="Unassembled WGS sequence"/>
</dbReference>
<name>A0A1X6Z4Y5_9RHOB</name>
<feature type="compositionally biased region" description="Polar residues" evidence="1">
    <location>
        <begin position="102"/>
        <end position="123"/>
    </location>
</feature>
<evidence type="ECO:0000256" key="2">
    <source>
        <dbReference type="SAM" id="SignalP"/>
    </source>
</evidence>
<sequence length="213" mass="20725">MFKPLIVASALAAAPVGMASAQVSLISVNLSNVNIEIAKNLDLDLDKVPINVLLPISVAANVCGIDVAALGGATLGGDKPECDANNVTMATQLVSNLIGSGNAAQAPENSVDTEPGTADTTESGAAAETPTDETTEPTAADAGQDAAEPSVDATAGETTPSSTSDGDAAATSQAETGTGPEPVTETSDPASDPAADASADSSSEASQTDAAAQ</sequence>
<reference evidence="3 6" key="2">
    <citation type="submission" date="2018-03" db="EMBL/GenBank/DDBJ databases">
        <title>Genomic Encyclopedia of Archaeal and Bacterial Type Strains, Phase II (KMG-II): from individual species to whole genera.</title>
        <authorList>
            <person name="Goeker M."/>
        </authorList>
    </citation>
    <scope>NUCLEOTIDE SEQUENCE [LARGE SCALE GENOMIC DNA]</scope>
    <source>
        <strain evidence="3 6">DSM 29956</strain>
    </source>
</reference>
<evidence type="ECO:0000313" key="3">
    <source>
        <dbReference type="EMBL" id="PSK86833.1"/>
    </source>
</evidence>
<keyword evidence="6" id="KW-1185">Reference proteome</keyword>
<dbReference type="EMBL" id="FWFY01000004">
    <property type="protein sequence ID" value="SLN40884.1"/>
    <property type="molecule type" value="Genomic_DNA"/>
</dbReference>
<feature type="compositionally biased region" description="Low complexity" evidence="1">
    <location>
        <begin position="158"/>
        <end position="213"/>
    </location>
</feature>